<keyword evidence="1" id="KW-0812">Transmembrane</keyword>
<accession>A0ABY6I0R0</accession>
<feature type="transmembrane region" description="Helical" evidence="1">
    <location>
        <begin position="70"/>
        <end position="94"/>
    </location>
</feature>
<feature type="transmembrane region" description="Helical" evidence="1">
    <location>
        <begin position="45"/>
        <end position="64"/>
    </location>
</feature>
<evidence type="ECO:0000313" key="4">
    <source>
        <dbReference type="Proteomes" id="UP001208689"/>
    </source>
</evidence>
<dbReference type="InterPro" id="IPR005182">
    <property type="entry name" value="YdbS-like_PH"/>
</dbReference>
<dbReference type="Pfam" id="PF03703">
    <property type="entry name" value="bPH_2"/>
    <property type="match status" value="1"/>
</dbReference>
<evidence type="ECO:0000259" key="2">
    <source>
        <dbReference type="Pfam" id="PF03703"/>
    </source>
</evidence>
<gene>
    <name evidence="3" type="ORF">NEF87_004691</name>
</gene>
<name>A0ABY6I0R0_9ARCH</name>
<evidence type="ECO:0000313" key="3">
    <source>
        <dbReference type="EMBL" id="UYP48406.1"/>
    </source>
</evidence>
<dbReference type="EMBL" id="CP104013">
    <property type="protein sequence ID" value="UYP48406.1"/>
    <property type="molecule type" value="Genomic_DNA"/>
</dbReference>
<organism evidence="3 4">
    <name type="scientific">Candidatus Lokiarchaeum ossiferum</name>
    <dbReference type="NCBI Taxonomy" id="2951803"/>
    <lineage>
        <taxon>Archaea</taxon>
        <taxon>Promethearchaeati</taxon>
        <taxon>Promethearchaeota</taxon>
        <taxon>Promethearchaeia</taxon>
        <taxon>Promethearchaeales</taxon>
        <taxon>Promethearchaeaceae</taxon>
        <taxon>Candidatus Lokiarchaeum</taxon>
    </lineage>
</organism>
<feature type="domain" description="YdbS-like PH" evidence="2">
    <location>
        <begin position="98"/>
        <end position="150"/>
    </location>
</feature>
<keyword evidence="1" id="KW-0472">Membrane</keyword>
<keyword evidence="4" id="KW-1185">Reference proteome</keyword>
<keyword evidence="1" id="KW-1133">Transmembrane helix</keyword>
<reference evidence="3" key="1">
    <citation type="submission" date="2022-09" db="EMBL/GenBank/DDBJ databases">
        <title>Actin cytoskeleton and complex cell architecture in an #Asgard archaeon.</title>
        <authorList>
            <person name="Ponce Toledo R.I."/>
            <person name="Schleper C."/>
            <person name="Rodrigues Oliveira T."/>
            <person name="Wollweber F."/>
            <person name="Xu J."/>
            <person name="Rittmann S."/>
            <person name="Klingl A."/>
            <person name="Pilhofer M."/>
        </authorList>
    </citation>
    <scope>NUCLEOTIDE SEQUENCE</scope>
    <source>
        <strain evidence="3">B-35</strain>
    </source>
</reference>
<evidence type="ECO:0000256" key="1">
    <source>
        <dbReference type="SAM" id="Phobius"/>
    </source>
</evidence>
<protein>
    <recommendedName>
        <fullName evidence="2">YdbS-like PH domain-containing protein</fullName>
    </recommendedName>
</protein>
<sequence length="214" mass="25180">MTEEADPILTEINHIVDLEEDEQVFKTIQRTNHSYFIPKIAHNSILWIIILVIQIVLGLTFPTIKSVMGTIVLIFFYVWLGIFLISMLVGKWFVQGHMYVITNKRIIMQRKFLGILFREIEYKRITDLVLRQSLWGRIFNFGVLLPVTAGVEMGATKFGMFSIEGIMDVFKVRNIVLDQIRINQDQMRQKYYDRRAKNTVENLKDPDHQENIKE</sequence>
<proteinExistence type="predicted"/>
<dbReference type="Proteomes" id="UP001208689">
    <property type="component" value="Chromosome"/>
</dbReference>